<feature type="transmembrane region" description="Helical" evidence="7">
    <location>
        <begin position="152"/>
        <end position="174"/>
    </location>
</feature>
<keyword evidence="2" id="KW-0004">4Fe-4S</keyword>
<dbReference type="EMBL" id="AVQI01000060">
    <property type="protein sequence ID" value="ERK01211.1"/>
    <property type="molecule type" value="Genomic_DNA"/>
</dbReference>
<feature type="transmembrane region" description="Helical" evidence="7">
    <location>
        <begin position="126"/>
        <end position="146"/>
    </location>
</feature>
<feature type="domain" description="4Fe-4S ferredoxin-type" evidence="8">
    <location>
        <begin position="227"/>
        <end position="256"/>
    </location>
</feature>
<keyword evidence="6" id="KW-0411">Iron-sulfur</keyword>
<gene>
    <name evidence="10" type="ORF">HMPREF0860_0904</name>
    <name evidence="9" type="ORF">HMPREF1325_1411</name>
</gene>
<evidence type="ECO:0000256" key="7">
    <source>
        <dbReference type="SAM" id="Phobius"/>
    </source>
</evidence>
<keyword evidence="1" id="KW-0813">Transport</keyword>
<feature type="domain" description="4Fe-4S ferredoxin-type" evidence="8">
    <location>
        <begin position="257"/>
        <end position="274"/>
    </location>
</feature>
<keyword evidence="7" id="KW-0472">Membrane</keyword>
<comment type="caution">
    <text evidence="9">The sequence shown here is derived from an EMBL/GenBank/DDBJ whole genome shotgun (WGS) entry which is preliminary data.</text>
</comment>
<evidence type="ECO:0000256" key="2">
    <source>
        <dbReference type="ARBA" id="ARBA00022485"/>
    </source>
</evidence>
<organism evidence="9 11">
    <name type="scientific">Treponema socranskii subsp. socranskii VPI DR56BR1116 = ATCC 35536</name>
    <dbReference type="NCBI Taxonomy" id="1125725"/>
    <lineage>
        <taxon>Bacteria</taxon>
        <taxon>Pseudomonadati</taxon>
        <taxon>Spirochaetota</taxon>
        <taxon>Spirochaetia</taxon>
        <taxon>Spirochaetales</taxon>
        <taxon>Treponemataceae</taxon>
        <taxon>Treponema</taxon>
    </lineage>
</organism>
<keyword evidence="3" id="KW-0479">Metal-binding</keyword>
<accession>U1F648</accession>
<proteinExistence type="predicted"/>
<evidence type="ECO:0000256" key="3">
    <source>
        <dbReference type="ARBA" id="ARBA00022723"/>
    </source>
</evidence>
<protein>
    <submittedName>
        <fullName evidence="9">4Fe-4S binding domain protein</fullName>
    </submittedName>
</protein>
<keyword evidence="12" id="KW-1185">Reference proteome</keyword>
<name>U1F648_TRESO</name>
<dbReference type="EMBL" id="AUZJ01000069">
    <property type="protein sequence ID" value="ERF59442.1"/>
    <property type="molecule type" value="Genomic_DNA"/>
</dbReference>
<dbReference type="eggNOG" id="COG0348">
    <property type="taxonomic scope" value="Bacteria"/>
</dbReference>
<evidence type="ECO:0000256" key="5">
    <source>
        <dbReference type="ARBA" id="ARBA00023004"/>
    </source>
</evidence>
<keyword evidence="7" id="KW-0812">Transmembrane</keyword>
<dbReference type="PATRIC" id="fig|1125725.3.peg.2546"/>
<dbReference type="Gene3D" id="3.30.70.20">
    <property type="match status" value="1"/>
</dbReference>
<evidence type="ECO:0000313" key="11">
    <source>
        <dbReference type="Proteomes" id="UP000016412"/>
    </source>
</evidence>
<dbReference type="Pfam" id="PF12801">
    <property type="entry name" value="Fer4_5"/>
    <property type="match status" value="3"/>
</dbReference>
<dbReference type="PANTHER" id="PTHR30176:SF3">
    <property type="entry name" value="FERREDOXIN-TYPE PROTEIN NAPH"/>
    <property type="match status" value="1"/>
</dbReference>
<evidence type="ECO:0000313" key="9">
    <source>
        <dbReference type="EMBL" id="ERF59442.1"/>
    </source>
</evidence>
<dbReference type="OrthoDB" id="9806398at2"/>
<dbReference type="AlphaFoldDB" id="U1F648"/>
<dbReference type="InterPro" id="IPR017896">
    <property type="entry name" value="4Fe4S_Fe-S-bd"/>
</dbReference>
<dbReference type="GO" id="GO:0046872">
    <property type="term" value="F:metal ion binding"/>
    <property type="evidence" value="ECO:0007669"/>
    <property type="project" value="UniProtKB-KW"/>
</dbReference>
<dbReference type="STRING" id="1125725.HMPREF1325_1411"/>
<dbReference type="RefSeq" id="WP_021331521.1">
    <property type="nucleotide sequence ID" value="NZ_AUZJ01000069.1"/>
</dbReference>
<evidence type="ECO:0000256" key="1">
    <source>
        <dbReference type="ARBA" id="ARBA00022448"/>
    </source>
</evidence>
<keyword evidence="7" id="KW-1133">Transmembrane helix</keyword>
<dbReference type="InterPro" id="IPR051684">
    <property type="entry name" value="Electron_Trans/Redox"/>
</dbReference>
<feature type="transmembrane region" description="Helical" evidence="7">
    <location>
        <begin position="73"/>
        <end position="105"/>
    </location>
</feature>
<feature type="transmembrane region" description="Helical" evidence="7">
    <location>
        <begin position="186"/>
        <end position="204"/>
    </location>
</feature>
<reference evidence="11 12" key="1">
    <citation type="submission" date="2013-08" db="EMBL/GenBank/DDBJ databases">
        <authorList>
            <person name="Durkin A.S."/>
            <person name="Haft D.R."/>
            <person name="McCorrison J."/>
            <person name="Torralba M."/>
            <person name="Gillis M."/>
            <person name="Haft D.H."/>
            <person name="Methe B."/>
            <person name="Sutton G."/>
            <person name="Nelson K.E."/>
        </authorList>
    </citation>
    <scope>NUCLEOTIDE SEQUENCE [LARGE SCALE GENOMIC DNA]</scope>
    <source>
        <strain evidence="10 12">ATCC 35536</strain>
        <strain evidence="9 11">VPI DR56BR1116</strain>
    </source>
</reference>
<dbReference type="Proteomes" id="UP000016646">
    <property type="component" value="Unassembled WGS sequence"/>
</dbReference>
<evidence type="ECO:0000256" key="6">
    <source>
        <dbReference type="ARBA" id="ARBA00023014"/>
    </source>
</evidence>
<dbReference type="PANTHER" id="PTHR30176">
    <property type="entry name" value="FERREDOXIN-TYPE PROTEIN NAPH"/>
    <property type="match status" value="1"/>
</dbReference>
<evidence type="ECO:0000313" key="10">
    <source>
        <dbReference type="EMBL" id="ERK01211.1"/>
    </source>
</evidence>
<dbReference type="GO" id="GO:0051539">
    <property type="term" value="F:4 iron, 4 sulfur cluster binding"/>
    <property type="evidence" value="ECO:0007669"/>
    <property type="project" value="UniProtKB-KW"/>
</dbReference>
<evidence type="ECO:0000256" key="4">
    <source>
        <dbReference type="ARBA" id="ARBA00022982"/>
    </source>
</evidence>
<evidence type="ECO:0000259" key="8">
    <source>
        <dbReference type="PROSITE" id="PS51379"/>
    </source>
</evidence>
<dbReference type="Proteomes" id="UP000016412">
    <property type="component" value="Unassembled WGS sequence"/>
</dbReference>
<dbReference type="GO" id="GO:0005886">
    <property type="term" value="C:plasma membrane"/>
    <property type="evidence" value="ECO:0007669"/>
    <property type="project" value="TreeGrafter"/>
</dbReference>
<dbReference type="PROSITE" id="PS51379">
    <property type="entry name" value="4FE4S_FER_2"/>
    <property type="match status" value="2"/>
</dbReference>
<sequence length="274" mass="30286">MDKKQTRRRKAIQFIAMLIYNADVKRWFSGGISHSPLKTVCVPGLNCYSCPGAIAACPLGSLQNTLANGQLPFFITGFFLLVGTLFGRVVCGFICPAGLVQELLYKIPSKKIKKTKRTFALTRKLSLFKYALLLVLCIALPLAFYFKNGLGAPFFCKLVCPAGTVGAGAPLVLLNEQLRSAAGMLFTWKAAVAAVFITWSVFMFRPFCRFFCPLGAVYSFFNKFAIFGIRVDESKCVHCNACVASCKMDTCTVNDRECIRCGECRTRCRYGALK</sequence>
<evidence type="ECO:0000313" key="12">
    <source>
        <dbReference type="Proteomes" id="UP000016646"/>
    </source>
</evidence>
<keyword evidence="5" id="KW-0408">Iron</keyword>
<dbReference type="SUPFAM" id="SSF54862">
    <property type="entry name" value="4Fe-4S ferredoxins"/>
    <property type="match status" value="1"/>
</dbReference>
<keyword evidence="4" id="KW-0249">Electron transport</keyword>